<dbReference type="EMBL" id="PFSA01000061">
    <property type="protein sequence ID" value="PJC31999.1"/>
    <property type="molecule type" value="Genomic_DNA"/>
</dbReference>
<evidence type="ECO:0000313" key="2">
    <source>
        <dbReference type="Proteomes" id="UP000229777"/>
    </source>
</evidence>
<reference evidence="2" key="1">
    <citation type="submission" date="2017-09" db="EMBL/GenBank/DDBJ databases">
        <title>Depth-based differentiation of microbial function through sediment-hosted aquifers and enrichment of novel symbionts in the deep terrestrial subsurface.</title>
        <authorList>
            <person name="Probst A.J."/>
            <person name="Ladd B."/>
            <person name="Jarett J.K."/>
            <person name="Geller-Mcgrath D.E."/>
            <person name="Sieber C.M.K."/>
            <person name="Emerson J.B."/>
            <person name="Anantharaman K."/>
            <person name="Thomas B.C."/>
            <person name="Malmstrom R."/>
            <person name="Stieglmeier M."/>
            <person name="Klingl A."/>
            <person name="Woyke T."/>
            <person name="Ryan C.M."/>
            <person name="Banfield J.F."/>
        </authorList>
    </citation>
    <scope>NUCLEOTIDE SEQUENCE [LARGE SCALE GENOMIC DNA]</scope>
</reference>
<comment type="caution">
    <text evidence="1">The sequence shown here is derived from an EMBL/GenBank/DDBJ whole genome shotgun (WGS) entry which is preliminary data.</text>
</comment>
<sequence>MSAYATKLAESFSAKLMEQVYAKAIFPFITNTEYQGEVQQGSKVNIPALARLSEKSYTGSNLTADDLNEIVATLIVDQAKAFYFKVKTIDEYKSFIKDPASKTISQRASERKKNVDSFVLGFYPKVAAGQRIGTNYADGTVAVAADTGVVTGTTTVFTEAMVGRGFKAAGHTKWYRVKSYASATSITIEDDIDDYPSAYTGGAIAAGASYAIEANTPVALAKDTVLNYLLKIKTLLDDAEVPDENRFLVVPPVVANLIPEGTNIAISVPAVYEDLVKRGFITEVVGFKVFSSPRVIGDNTNGYHCLAGTSDWLTMADKVLEAGIEEDLIGNFGSAFKDLYIYGAKVADERRKF</sequence>
<dbReference type="AlphaFoldDB" id="A0A2M8EZ41"/>
<proteinExistence type="predicted"/>
<evidence type="ECO:0008006" key="3">
    <source>
        <dbReference type="Google" id="ProtNLM"/>
    </source>
</evidence>
<name>A0A2M8EZ41_9BACT</name>
<accession>A0A2M8EZ41</accession>
<protein>
    <recommendedName>
        <fullName evidence="3">N4-gp56 family major capsid protein</fullName>
    </recommendedName>
</protein>
<feature type="non-terminal residue" evidence="1">
    <location>
        <position position="353"/>
    </location>
</feature>
<organism evidence="1 2">
    <name type="scientific">Candidatus Roizmanbacteria bacterium CG_4_9_14_0_2_um_filter_36_12</name>
    <dbReference type="NCBI Taxonomy" id="1974837"/>
    <lineage>
        <taxon>Bacteria</taxon>
        <taxon>Candidatus Roizmaniibacteriota</taxon>
    </lineage>
</organism>
<dbReference type="Proteomes" id="UP000229777">
    <property type="component" value="Unassembled WGS sequence"/>
</dbReference>
<evidence type="ECO:0000313" key="1">
    <source>
        <dbReference type="EMBL" id="PJC31999.1"/>
    </source>
</evidence>
<gene>
    <name evidence="1" type="ORF">CO049_03475</name>
</gene>